<reference evidence="1 2" key="1">
    <citation type="journal article" date="2013" name="Nature">
        <title>The genomes of four tapeworm species reveal adaptations to parasitism.</title>
        <authorList>
            <person name="Tsai I.J."/>
            <person name="Zarowiecki M."/>
            <person name="Holroyd N."/>
            <person name="Garciarrubio A."/>
            <person name="Sanchez-Flores A."/>
            <person name="Brooks K.L."/>
            <person name="Tracey A."/>
            <person name="Bobes R.J."/>
            <person name="Fragoso G."/>
            <person name="Sciutto E."/>
            <person name="Aslett M."/>
            <person name="Beasley H."/>
            <person name="Bennett H.M."/>
            <person name="Cai J."/>
            <person name="Camicia F."/>
            <person name="Clark R."/>
            <person name="Cucher M."/>
            <person name="De Silva N."/>
            <person name="Day T.A."/>
            <person name="Deplazes P."/>
            <person name="Estrada K."/>
            <person name="Fernandez C."/>
            <person name="Holland P.W."/>
            <person name="Hou J."/>
            <person name="Hu S."/>
            <person name="Huckvale T."/>
            <person name="Hung S.S."/>
            <person name="Kamenetzky L."/>
            <person name="Keane J.A."/>
            <person name="Kiss F."/>
            <person name="Koziol U."/>
            <person name="Lambert O."/>
            <person name="Liu K."/>
            <person name="Luo X."/>
            <person name="Luo Y."/>
            <person name="Macchiaroli N."/>
            <person name="Nichol S."/>
            <person name="Paps J."/>
            <person name="Parkinson J."/>
            <person name="Pouchkina-Stantcheva N."/>
            <person name="Riddiford N."/>
            <person name="Rosenzvit M."/>
            <person name="Salinas G."/>
            <person name="Wasmuth J.D."/>
            <person name="Zamanian M."/>
            <person name="Zheng Y."/>
            <person name="Cai X."/>
            <person name="Soberon X."/>
            <person name="Olson P.D."/>
            <person name="Laclette J.P."/>
            <person name="Brehm K."/>
            <person name="Berriman M."/>
            <person name="Garciarrubio A."/>
            <person name="Bobes R.J."/>
            <person name="Fragoso G."/>
            <person name="Sanchez-Flores A."/>
            <person name="Estrada K."/>
            <person name="Cevallos M.A."/>
            <person name="Morett E."/>
            <person name="Gonzalez V."/>
            <person name="Portillo T."/>
            <person name="Ochoa-Leyva A."/>
            <person name="Jose M.V."/>
            <person name="Sciutto E."/>
            <person name="Landa A."/>
            <person name="Jimenez L."/>
            <person name="Valdes V."/>
            <person name="Carrero J.C."/>
            <person name="Larralde C."/>
            <person name="Morales-Montor J."/>
            <person name="Limon-Lason J."/>
            <person name="Soberon X."/>
            <person name="Laclette J.P."/>
        </authorList>
    </citation>
    <scope>NUCLEOTIDE SEQUENCE [LARGE SCALE GENOMIC DNA]</scope>
</reference>
<dbReference type="AlphaFoldDB" id="A0A068WIJ9"/>
<dbReference type="WBParaSite" id="EgrG_000209300">
    <property type="protein sequence ID" value="EgrG_000209300"/>
    <property type="gene ID" value="EgrG_000209300"/>
</dbReference>
<dbReference type="EMBL" id="LK028580">
    <property type="protein sequence ID" value="CDS19909.1"/>
    <property type="molecule type" value="Genomic_DNA"/>
</dbReference>
<reference evidence="1" key="2">
    <citation type="submission" date="2014-06" db="EMBL/GenBank/DDBJ databases">
        <authorList>
            <person name="Aslett M."/>
        </authorList>
    </citation>
    <scope>NUCLEOTIDE SEQUENCE</scope>
</reference>
<evidence type="ECO:0000313" key="3">
    <source>
        <dbReference type="WBParaSite" id="EgrG_000209300"/>
    </source>
</evidence>
<accession>A0A068WIJ9</accession>
<evidence type="ECO:0000313" key="1">
    <source>
        <dbReference type="EMBL" id="CDS19909.1"/>
    </source>
</evidence>
<gene>
    <name evidence="1" type="ORF">EgrG_000209300</name>
</gene>
<protein>
    <submittedName>
        <fullName evidence="1 3">Uncharacterized protein</fullName>
    </submittedName>
</protein>
<name>A0A068WIJ9_ECHGR</name>
<proteinExistence type="predicted"/>
<reference evidence="3" key="3">
    <citation type="submission" date="2020-10" db="UniProtKB">
        <authorList>
            <consortium name="WormBaseParasite"/>
        </authorList>
    </citation>
    <scope>IDENTIFICATION</scope>
</reference>
<sequence length="58" mass="6965">MALPRYCLSKDRSLFCPGGLKKRPQRNETEAVKFTEGWGTKCFIRNSYFKQRHEELRR</sequence>
<evidence type="ECO:0000313" key="2">
    <source>
        <dbReference type="Proteomes" id="UP000492820"/>
    </source>
</evidence>
<dbReference type="Proteomes" id="UP000492820">
    <property type="component" value="Unassembled WGS sequence"/>
</dbReference>
<organism evidence="1">
    <name type="scientific">Echinococcus granulosus</name>
    <name type="common">Hydatid tapeworm</name>
    <dbReference type="NCBI Taxonomy" id="6210"/>
    <lineage>
        <taxon>Eukaryota</taxon>
        <taxon>Metazoa</taxon>
        <taxon>Spiralia</taxon>
        <taxon>Lophotrochozoa</taxon>
        <taxon>Platyhelminthes</taxon>
        <taxon>Cestoda</taxon>
        <taxon>Eucestoda</taxon>
        <taxon>Cyclophyllidea</taxon>
        <taxon>Taeniidae</taxon>
        <taxon>Echinococcus</taxon>
        <taxon>Echinococcus granulosus group</taxon>
    </lineage>
</organism>